<dbReference type="AlphaFoldDB" id="A0A379JMD5"/>
<evidence type="ECO:0000313" key="5">
    <source>
        <dbReference type="Proteomes" id="UP000255303"/>
    </source>
</evidence>
<dbReference type="Proteomes" id="UP000255303">
    <property type="component" value="Unassembled WGS sequence"/>
</dbReference>
<accession>A0A379JMD5</accession>
<dbReference type="PANTHER" id="PTHR42679:SF2">
    <property type="entry name" value="S-METHYL-5'-THIOADENOSINE PHOSPHORYLASE"/>
    <property type="match status" value="1"/>
</dbReference>
<organism evidence="4 5">
    <name type="scientific">Ectopseudomonas oleovorans</name>
    <name type="common">Pseudomonas oleovorans</name>
    <dbReference type="NCBI Taxonomy" id="301"/>
    <lineage>
        <taxon>Bacteria</taxon>
        <taxon>Pseudomonadati</taxon>
        <taxon>Pseudomonadota</taxon>
        <taxon>Gammaproteobacteria</taxon>
        <taxon>Pseudomonadales</taxon>
        <taxon>Pseudomonadaceae</taxon>
        <taxon>Ectopseudomonas</taxon>
    </lineage>
</organism>
<dbReference type="GO" id="GO:0019509">
    <property type="term" value="P:L-methionine salvage from methylthioadenosine"/>
    <property type="evidence" value="ECO:0007669"/>
    <property type="project" value="TreeGrafter"/>
</dbReference>
<dbReference type="InterPro" id="IPR010044">
    <property type="entry name" value="MTAP"/>
</dbReference>
<name>A0A379JMD5_ECTOL</name>
<dbReference type="Gene3D" id="3.40.50.1580">
    <property type="entry name" value="Nucleoside phosphorylase domain"/>
    <property type="match status" value="1"/>
</dbReference>
<dbReference type="SUPFAM" id="SSF53167">
    <property type="entry name" value="Purine and uridine phosphorylases"/>
    <property type="match status" value="1"/>
</dbReference>
<reference evidence="4 5" key="1">
    <citation type="submission" date="2018-06" db="EMBL/GenBank/DDBJ databases">
        <authorList>
            <consortium name="Pathogen Informatics"/>
            <person name="Doyle S."/>
        </authorList>
    </citation>
    <scope>NUCLEOTIDE SEQUENCE [LARGE SCALE GENOMIC DNA]</scope>
    <source>
        <strain evidence="4 5">NCTC10692</strain>
    </source>
</reference>
<dbReference type="EMBL" id="UGUV01000002">
    <property type="protein sequence ID" value="SUD49787.1"/>
    <property type="molecule type" value="Genomic_DNA"/>
</dbReference>
<keyword evidence="1 4" id="KW-0328">Glycosyltransferase</keyword>
<dbReference type="GO" id="GO:0005829">
    <property type="term" value="C:cytosol"/>
    <property type="evidence" value="ECO:0007669"/>
    <property type="project" value="TreeGrafter"/>
</dbReference>
<dbReference type="GO" id="GO:0017061">
    <property type="term" value="F:S-methyl-5-thioadenosine phosphorylase activity"/>
    <property type="evidence" value="ECO:0007669"/>
    <property type="project" value="UniProtKB-EC"/>
</dbReference>
<protein>
    <submittedName>
        <fullName evidence="4">5'-methylthioadenosine phosphorylase</fullName>
        <ecNumber evidence="4">2.4.2.28</ecNumber>
        <ecNumber evidence="4">2.4.2.44</ecNumber>
    </submittedName>
</protein>
<dbReference type="GO" id="GO:0009116">
    <property type="term" value="P:nucleoside metabolic process"/>
    <property type="evidence" value="ECO:0007669"/>
    <property type="project" value="InterPro"/>
</dbReference>
<keyword evidence="2 4" id="KW-0808">Transferase</keyword>
<dbReference type="Pfam" id="PF01048">
    <property type="entry name" value="PNP_UDP_1"/>
    <property type="match status" value="1"/>
</dbReference>
<dbReference type="PANTHER" id="PTHR42679">
    <property type="entry name" value="S-METHYL-5'-THIOADENOSINE PHOSPHORYLASE"/>
    <property type="match status" value="1"/>
</dbReference>
<gene>
    <name evidence="4" type="ORF">NCTC10692_00169</name>
</gene>
<dbReference type="InterPro" id="IPR035994">
    <property type="entry name" value="Nucleoside_phosphorylase_sf"/>
</dbReference>
<dbReference type="InterPro" id="IPR000845">
    <property type="entry name" value="Nucleoside_phosphorylase_d"/>
</dbReference>
<dbReference type="EC" id="2.4.2.28" evidence="4"/>
<evidence type="ECO:0000256" key="1">
    <source>
        <dbReference type="ARBA" id="ARBA00022676"/>
    </source>
</evidence>
<feature type="domain" description="Nucleoside phosphorylase" evidence="3">
    <location>
        <begin position="4"/>
        <end position="90"/>
    </location>
</feature>
<proteinExistence type="predicted"/>
<evidence type="ECO:0000256" key="2">
    <source>
        <dbReference type="ARBA" id="ARBA00022679"/>
    </source>
</evidence>
<sequence>MTVYAIIGGTGLTQLEGLTIHEALPLDTPYGAPSADILRGSYAGREVLFLARHGQPHRIAPHQVNYRANLWALKQAGAKAIVAVNAVGGFMLPWALGISACHIRSSITPPGVRTPFTKAIWST</sequence>
<dbReference type="EC" id="2.4.2.44" evidence="4"/>
<evidence type="ECO:0000313" key="4">
    <source>
        <dbReference type="EMBL" id="SUD49787.1"/>
    </source>
</evidence>
<evidence type="ECO:0000259" key="3">
    <source>
        <dbReference type="Pfam" id="PF01048"/>
    </source>
</evidence>